<dbReference type="Proteomes" id="UP001218218">
    <property type="component" value="Unassembled WGS sequence"/>
</dbReference>
<sequence length="312" mass="33632">MSGEPYLFGSLPPGTLSGLPILNEKRPVHFPALIQNVTTSPGRADFTPIATLVRGDPSLSGNLSSGTFSGLPILDEPELDHLSALIQSRNLATTSPGRADYIPIASLYDDPSLWASFFTSTFSGLPIRNQDGSNHFSALIQSQSPGSDLVATSAQRGEDFIPIVPCAADPVSFGTEPSRFPNVTLKPDASRRRKALNRDTPSRGGCATRKPKKVNHEPYTIFHHEHPGSSKMGVPSKRRLLSNSTAHPWKGRKKEVPDEFGFVEPFTVPDPAINNDPKAIIWTSETTSVGTGHSQYGVPPPYAVFPPSDQSP</sequence>
<dbReference type="EMBL" id="JARIHO010000003">
    <property type="protein sequence ID" value="KAJ7364839.1"/>
    <property type="molecule type" value="Genomic_DNA"/>
</dbReference>
<accession>A0AAD7F4S0</accession>
<keyword evidence="3" id="KW-1185">Reference proteome</keyword>
<reference evidence="2" key="1">
    <citation type="submission" date="2023-03" db="EMBL/GenBank/DDBJ databases">
        <title>Massive genome expansion in bonnet fungi (Mycena s.s.) driven by repeated elements and novel gene families across ecological guilds.</title>
        <authorList>
            <consortium name="Lawrence Berkeley National Laboratory"/>
            <person name="Harder C.B."/>
            <person name="Miyauchi S."/>
            <person name="Viragh M."/>
            <person name="Kuo A."/>
            <person name="Thoen E."/>
            <person name="Andreopoulos B."/>
            <person name="Lu D."/>
            <person name="Skrede I."/>
            <person name="Drula E."/>
            <person name="Henrissat B."/>
            <person name="Morin E."/>
            <person name="Kohler A."/>
            <person name="Barry K."/>
            <person name="LaButti K."/>
            <person name="Morin E."/>
            <person name="Salamov A."/>
            <person name="Lipzen A."/>
            <person name="Mereny Z."/>
            <person name="Hegedus B."/>
            <person name="Baldrian P."/>
            <person name="Stursova M."/>
            <person name="Weitz H."/>
            <person name="Taylor A."/>
            <person name="Grigoriev I.V."/>
            <person name="Nagy L.G."/>
            <person name="Martin F."/>
            <person name="Kauserud H."/>
        </authorList>
    </citation>
    <scope>NUCLEOTIDE SEQUENCE</scope>
    <source>
        <strain evidence="2">CBHHK002</strain>
    </source>
</reference>
<evidence type="ECO:0000256" key="1">
    <source>
        <dbReference type="SAM" id="MobiDB-lite"/>
    </source>
</evidence>
<evidence type="ECO:0000313" key="3">
    <source>
        <dbReference type="Proteomes" id="UP001218218"/>
    </source>
</evidence>
<organism evidence="2 3">
    <name type="scientific">Mycena albidolilacea</name>
    <dbReference type="NCBI Taxonomy" id="1033008"/>
    <lineage>
        <taxon>Eukaryota</taxon>
        <taxon>Fungi</taxon>
        <taxon>Dikarya</taxon>
        <taxon>Basidiomycota</taxon>
        <taxon>Agaricomycotina</taxon>
        <taxon>Agaricomycetes</taxon>
        <taxon>Agaricomycetidae</taxon>
        <taxon>Agaricales</taxon>
        <taxon>Marasmiineae</taxon>
        <taxon>Mycenaceae</taxon>
        <taxon>Mycena</taxon>
    </lineage>
</organism>
<evidence type="ECO:0000313" key="2">
    <source>
        <dbReference type="EMBL" id="KAJ7364839.1"/>
    </source>
</evidence>
<feature type="region of interest" description="Disordered" evidence="1">
    <location>
        <begin position="289"/>
        <end position="312"/>
    </location>
</feature>
<dbReference type="AlphaFoldDB" id="A0AAD7F4S0"/>
<name>A0AAD7F4S0_9AGAR</name>
<comment type="caution">
    <text evidence="2">The sequence shown here is derived from an EMBL/GenBank/DDBJ whole genome shotgun (WGS) entry which is preliminary data.</text>
</comment>
<gene>
    <name evidence="2" type="ORF">DFH08DRAFT_840119</name>
</gene>
<feature type="region of interest" description="Disordered" evidence="1">
    <location>
        <begin position="178"/>
        <end position="211"/>
    </location>
</feature>
<protein>
    <submittedName>
        <fullName evidence="2">Uncharacterized protein</fullName>
    </submittedName>
</protein>
<proteinExistence type="predicted"/>